<sequence length="74" mass="8201">MPSPTPKPSFLRSAALYLTEPHPYGRRPVTMASATIPWANYPKRIARTGVLVLPTLAFVLGWPLAGAWFYNGKM</sequence>
<accession>A0A9W4U9N4</accession>
<protein>
    <submittedName>
        <fullName evidence="2">Uncharacterized protein</fullName>
    </submittedName>
</protein>
<name>A0A9W4U9N4_9PLEO</name>
<reference evidence="2" key="1">
    <citation type="submission" date="2023-01" db="EMBL/GenBank/DDBJ databases">
        <authorList>
            <person name="Van Ghelder C."/>
            <person name="Rancurel C."/>
        </authorList>
    </citation>
    <scope>NUCLEOTIDE SEQUENCE</scope>
    <source>
        <strain evidence="2">CNCM I-4278</strain>
    </source>
</reference>
<keyword evidence="3" id="KW-1185">Reference proteome</keyword>
<proteinExistence type="predicted"/>
<dbReference type="EMBL" id="CAOQHR010000003">
    <property type="protein sequence ID" value="CAI6331633.1"/>
    <property type="molecule type" value="Genomic_DNA"/>
</dbReference>
<keyword evidence="1" id="KW-0472">Membrane</keyword>
<gene>
    <name evidence="2" type="ORF">PDIGIT_LOCUS4658</name>
</gene>
<evidence type="ECO:0000313" key="3">
    <source>
        <dbReference type="Proteomes" id="UP001152607"/>
    </source>
</evidence>
<dbReference type="Proteomes" id="UP001152607">
    <property type="component" value="Unassembled WGS sequence"/>
</dbReference>
<evidence type="ECO:0000256" key="1">
    <source>
        <dbReference type="SAM" id="Phobius"/>
    </source>
</evidence>
<keyword evidence="1" id="KW-1133">Transmembrane helix</keyword>
<feature type="transmembrane region" description="Helical" evidence="1">
    <location>
        <begin position="50"/>
        <end position="70"/>
    </location>
</feature>
<evidence type="ECO:0000313" key="2">
    <source>
        <dbReference type="EMBL" id="CAI6331633.1"/>
    </source>
</evidence>
<keyword evidence="1" id="KW-0812">Transmembrane</keyword>
<organism evidence="2 3">
    <name type="scientific">Periconia digitata</name>
    <dbReference type="NCBI Taxonomy" id="1303443"/>
    <lineage>
        <taxon>Eukaryota</taxon>
        <taxon>Fungi</taxon>
        <taxon>Dikarya</taxon>
        <taxon>Ascomycota</taxon>
        <taxon>Pezizomycotina</taxon>
        <taxon>Dothideomycetes</taxon>
        <taxon>Pleosporomycetidae</taxon>
        <taxon>Pleosporales</taxon>
        <taxon>Massarineae</taxon>
        <taxon>Periconiaceae</taxon>
        <taxon>Periconia</taxon>
    </lineage>
</organism>
<comment type="caution">
    <text evidence="2">The sequence shown here is derived from an EMBL/GenBank/DDBJ whole genome shotgun (WGS) entry which is preliminary data.</text>
</comment>
<dbReference type="OrthoDB" id="4829316at2759"/>
<dbReference type="AlphaFoldDB" id="A0A9W4U9N4"/>